<sequence length="202" mass="22170">MESRSRGGESQVLSFKATDTANPPSSAGRPGTGSSRPTTGGGRSKKSKLSEFRQYLEKEELPLLIETRNGARRVSWTANLEHLDYAHFLPVCLSGLQEKLEPYPSFAFEAAMGLLESGRCDTRVLKALPQVVQQIKSALGTHYYRSLLPLCNILQDKHLGTGDSSTKEFVAEALEVIEAYGKDDAHLMIQQYVPTFESCCGA</sequence>
<gene>
    <name evidence="2" type="ORF">PHYBOEH_011372</name>
</gene>
<dbReference type="InterPro" id="IPR019399">
    <property type="entry name" value="Parkin_co-regulated_protein"/>
</dbReference>
<keyword evidence="3" id="KW-1185">Reference proteome</keyword>
<dbReference type="Pfam" id="PF10274">
    <property type="entry name" value="ParcG"/>
    <property type="match status" value="2"/>
</dbReference>
<protein>
    <submittedName>
        <fullName evidence="2">Uncharacterized protein</fullName>
    </submittedName>
</protein>
<feature type="compositionally biased region" description="Polar residues" evidence="1">
    <location>
        <begin position="11"/>
        <end position="25"/>
    </location>
</feature>
<dbReference type="EMBL" id="JAGDFL010000085">
    <property type="protein sequence ID" value="KAG7398288.1"/>
    <property type="molecule type" value="Genomic_DNA"/>
</dbReference>
<feature type="region of interest" description="Disordered" evidence="1">
    <location>
        <begin position="1"/>
        <end position="49"/>
    </location>
</feature>
<organism evidence="2 3">
    <name type="scientific">Phytophthora boehmeriae</name>
    <dbReference type="NCBI Taxonomy" id="109152"/>
    <lineage>
        <taxon>Eukaryota</taxon>
        <taxon>Sar</taxon>
        <taxon>Stramenopiles</taxon>
        <taxon>Oomycota</taxon>
        <taxon>Peronosporomycetes</taxon>
        <taxon>Peronosporales</taxon>
        <taxon>Peronosporaceae</taxon>
        <taxon>Phytophthora</taxon>
    </lineage>
</organism>
<accession>A0A8T1X1D2</accession>
<dbReference type="AlphaFoldDB" id="A0A8T1X1D2"/>
<comment type="caution">
    <text evidence="2">The sequence shown here is derived from an EMBL/GenBank/DDBJ whole genome shotgun (WGS) entry which is preliminary data.</text>
</comment>
<proteinExistence type="predicted"/>
<dbReference type="Proteomes" id="UP000693981">
    <property type="component" value="Unassembled WGS sequence"/>
</dbReference>
<dbReference type="PANTHER" id="PTHR21207:SF6">
    <property type="entry name" value="PACRGB"/>
    <property type="match status" value="1"/>
</dbReference>
<dbReference type="OrthoDB" id="5954824at2759"/>
<feature type="compositionally biased region" description="Low complexity" evidence="1">
    <location>
        <begin position="28"/>
        <end position="38"/>
    </location>
</feature>
<evidence type="ECO:0000313" key="3">
    <source>
        <dbReference type="Proteomes" id="UP000693981"/>
    </source>
</evidence>
<evidence type="ECO:0000313" key="2">
    <source>
        <dbReference type="EMBL" id="KAG7398288.1"/>
    </source>
</evidence>
<name>A0A8T1X1D2_9STRA</name>
<dbReference type="GO" id="GO:0030544">
    <property type="term" value="F:Hsp70 protein binding"/>
    <property type="evidence" value="ECO:0007669"/>
    <property type="project" value="TreeGrafter"/>
</dbReference>
<evidence type="ECO:0000256" key="1">
    <source>
        <dbReference type="SAM" id="MobiDB-lite"/>
    </source>
</evidence>
<dbReference type="PANTHER" id="PTHR21207">
    <property type="entry name" value="PARKIN COREGULATED GENE PROTEIN PARK2 COREGULATED"/>
    <property type="match status" value="1"/>
</dbReference>
<dbReference type="GO" id="GO:0051879">
    <property type="term" value="F:Hsp90 protein binding"/>
    <property type="evidence" value="ECO:0007669"/>
    <property type="project" value="TreeGrafter"/>
</dbReference>
<reference evidence="2" key="1">
    <citation type="submission" date="2021-02" db="EMBL/GenBank/DDBJ databases">
        <authorList>
            <person name="Palmer J.M."/>
        </authorList>
    </citation>
    <scope>NUCLEOTIDE SEQUENCE</scope>
    <source>
        <strain evidence="2">SCRP23</strain>
    </source>
</reference>